<protein>
    <submittedName>
        <fullName evidence="1">CDP-glycerol glycerophosphotransferase family protein</fullName>
    </submittedName>
</protein>
<dbReference type="Pfam" id="PF04464">
    <property type="entry name" value="Glyphos_transf"/>
    <property type="match status" value="1"/>
</dbReference>
<dbReference type="InterPro" id="IPR043148">
    <property type="entry name" value="TagF_C"/>
</dbReference>
<dbReference type="Proteomes" id="UP001371218">
    <property type="component" value="Unassembled WGS sequence"/>
</dbReference>
<evidence type="ECO:0000313" key="2">
    <source>
        <dbReference type="Proteomes" id="UP001371218"/>
    </source>
</evidence>
<keyword evidence="2" id="KW-1185">Reference proteome</keyword>
<comment type="caution">
    <text evidence="1">The sequence shown here is derived from an EMBL/GenBank/DDBJ whole genome shotgun (WGS) entry which is preliminary data.</text>
</comment>
<reference evidence="1 2" key="1">
    <citation type="submission" date="2024-04" db="EMBL/GenBank/DDBJ databases">
        <title>Novel species of the genus Ideonella isolated from streams.</title>
        <authorList>
            <person name="Lu H."/>
        </authorList>
    </citation>
    <scope>NUCLEOTIDE SEQUENCE [LARGE SCALE GENOMIC DNA]</scope>
    <source>
        <strain evidence="1 2">DXS29W</strain>
    </source>
</reference>
<sequence>MHVAFFAEQLYYLPQFAPVVRMLIERGHRVTTLLRIDEKLRDVAIPIDLPEVEAHTLTRVDHPAQAYAELRRLAPDWAVFGSFLADNEMLAPSTRTALVYHGIGVKNVLFDPRLNRFDLRCVESQRVLDELVAREPGITSRLELVGFAKLDPLLPAPPVSMGTDRPPVVLYAPTFYPSSLELMPEDLKSLAPGAHWIVKPHFFSWVVPQYEPQRERMKRWERAGIEVLGPERYDLVPLMARADVLISDASSALFEFAALGKPVVWCRFLKLRWSYRGLFAWRYKQRMDPNTPRYETVAYGVDKPAGLAGALQQALADRRSGKPPPVERETLIEHLIGPRDGQASARIVKALETRKVPPGRA</sequence>
<dbReference type="InterPro" id="IPR007554">
    <property type="entry name" value="Glycerophosphate_synth"/>
</dbReference>
<organism evidence="1 2">
    <name type="scientific">Ideonella lacteola</name>
    <dbReference type="NCBI Taxonomy" id="2984193"/>
    <lineage>
        <taxon>Bacteria</taxon>
        <taxon>Pseudomonadati</taxon>
        <taxon>Pseudomonadota</taxon>
        <taxon>Betaproteobacteria</taxon>
        <taxon>Burkholderiales</taxon>
        <taxon>Sphaerotilaceae</taxon>
        <taxon>Ideonella</taxon>
    </lineage>
</organism>
<evidence type="ECO:0000313" key="1">
    <source>
        <dbReference type="EMBL" id="MEK8029274.1"/>
    </source>
</evidence>
<name>A0ABU9BH46_9BURK</name>
<accession>A0ABU9BH46</accession>
<dbReference type="RefSeq" id="WP_341423617.1">
    <property type="nucleotide sequence ID" value="NZ_JBBUTG010000001.1"/>
</dbReference>
<dbReference type="Gene3D" id="3.40.50.12580">
    <property type="match status" value="1"/>
</dbReference>
<dbReference type="EMBL" id="JBBUTG010000001">
    <property type="protein sequence ID" value="MEK8029274.1"/>
    <property type="molecule type" value="Genomic_DNA"/>
</dbReference>
<proteinExistence type="predicted"/>
<gene>
    <name evidence="1" type="ORF">AACH06_00455</name>
</gene>
<dbReference type="SUPFAM" id="SSF53756">
    <property type="entry name" value="UDP-Glycosyltransferase/glycogen phosphorylase"/>
    <property type="match status" value="1"/>
</dbReference>